<dbReference type="CDD" id="cd03257">
    <property type="entry name" value="ABC_NikE_OppD_transporters"/>
    <property type="match status" value="1"/>
</dbReference>
<dbReference type="Gene3D" id="3.40.50.300">
    <property type="entry name" value="P-loop containing nucleotide triphosphate hydrolases"/>
    <property type="match status" value="1"/>
</dbReference>
<keyword evidence="5" id="KW-0547">Nucleotide-binding</keyword>
<dbReference type="SMART" id="SM00382">
    <property type="entry name" value="AAA"/>
    <property type="match status" value="1"/>
</dbReference>
<evidence type="ECO:0000256" key="4">
    <source>
        <dbReference type="ARBA" id="ARBA00022475"/>
    </source>
</evidence>
<evidence type="ECO:0000313" key="9">
    <source>
        <dbReference type="EMBL" id="QNN62238.1"/>
    </source>
</evidence>
<dbReference type="PANTHER" id="PTHR43297">
    <property type="entry name" value="OLIGOPEPTIDE TRANSPORT ATP-BINDING PROTEIN APPD"/>
    <property type="match status" value="1"/>
</dbReference>
<accession>A0A7G9S313</accession>
<dbReference type="GO" id="GO:0005524">
    <property type="term" value="F:ATP binding"/>
    <property type="evidence" value="ECO:0007669"/>
    <property type="project" value="UniProtKB-KW"/>
</dbReference>
<organism evidence="9 10">
    <name type="scientific">Leucobacter denitrificans</name>
    <dbReference type="NCBI Taxonomy" id="683042"/>
    <lineage>
        <taxon>Bacteria</taxon>
        <taxon>Bacillati</taxon>
        <taxon>Actinomycetota</taxon>
        <taxon>Actinomycetes</taxon>
        <taxon>Micrococcales</taxon>
        <taxon>Microbacteriaceae</taxon>
        <taxon>Leucobacter</taxon>
    </lineage>
</organism>
<evidence type="ECO:0000256" key="2">
    <source>
        <dbReference type="ARBA" id="ARBA00005417"/>
    </source>
</evidence>
<dbReference type="InterPro" id="IPR003593">
    <property type="entry name" value="AAA+_ATPase"/>
</dbReference>
<dbReference type="Proteomes" id="UP000515934">
    <property type="component" value="Chromosome"/>
</dbReference>
<keyword evidence="10" id="KW-1185">Reference proteome</keyword>
<dbReference type="GO" id="GO:0016887">
    <property type="term" value="F:ATP hydrolysis activity"/>
    <property type="evidence" value="ECO:0007669"/>
    <property type="project" value="InterPro"/>
</dbReference>
<sequence>MELPTQPTGSDVVLRVEGLRVQFGSVNAVVDTSFELRRGEFLGVVGESGAGKSATAKAIVGLLAKNARVSGTIEFDGKNLVEASGAHMRKVRGRKIGYIFQDALTALDPVYTVGYQLVEAYLASNPKGTKAEARKRALEILEEVQIRDAASRLDAYPHQLSGGMRQRVAIAVALIGDPDIIIADEPTSALDVTVQRRILELLQKVCHERNAAVVLITHDLGVVAQTCDRVVVLYGGIVAEEAGVFDLFDTPRHPYTKALLDSLPKRGDKDSLKPIPGQAEPVIGEATYCPFVHRCASATAICRSELPQPSQVAASEVRCFNPRIEKGAA</sequence>
<feature type="domain" description="ABC transporter" evidence="8">
    <location>
        <begin position="14"/>
        <end position="260"/>
    </location>
</feature>
<keyword evidence="6 9" id="KW-0067">ATP-binding</keyword>
<comment type="similarity">
    <text evidence="2">Belongs to the ABC transporter superfamily.</text>
</comment>
<name>A0A7G9S313_9MICO</name>
<dbReference type="PROSITE" id="PS50893">
    <property type="entry name" value="ABC_TRANSPORTER_2"/>
    <property type="match status" value="1"/>
</dbReference>
<evidence type="ECO:0000256" key="1">
    <source>
        <dbReference type="ARBA" id="ARBA00004202"/>
    </source>
</evidence>
<gene>
    <name evidence="9" type="ORF">H9L06_08085</name>
</gene>
<dbReference type="PANTHER" id="PTHR43297:SF2">
    <property type="entry name" value="DIPEPTIDE TRANSPORT ATP-BINDING PROTEIN DPPD"/>
    <property type="match status" value="1"/>
</dbReference>
<dbReference type="InterPro" id="IPR013563">
    <property type="entry name" value="Oligopep_ABC_C"/>
</dbReference>
<dbReference type="NCBIfam" id="TIGR01727">
    <property type="entry name" value="oligo_HPY"/>
    <property type="match status" value="1"/>
</dbReference>
<proteinExistence type="inferred from homology"/>
<keyword evidence="3" id="KW-0813">Transport</keyword>
<dbReference type="InterPro" id="IPR050388">
    <property type="entry name" value="ABC_Ni/Peptide_Import"/>
</dbReference>
<dbReference type="InterPro" id="IPR027417">
    <property type="entry name" value="P-loop_NTPase"/>
</dbReference>
<dbReference type="AlphaFoldDB" id="A0A7G9S313"/>
<dbReference type="EMBL" id="CP060716">
    <property type="protein sequence ID" value="QNN62238.1"/>
    <property type="molecule type" value="Genomic_DNA"/>
</dbReference>
<evidence type="ECO:0000313" key="10">
    <source>
        <dbReference type="Proteomes" id="UP000515934"/>
    </source>
</evidence>
<dbReference type="FunFam" id="3.40.50.300:FF:000016">
    <property type="entry name" value="Oligopeptide ABC transporter ATP-binding component"/>
    <property type="match status" value="1"/>
</dbReference>
<evidence type="ECO:0000256" key="7">
    <source>
        <dbReference type="ARBA" id="ARBA00023136"/>
    </source>
</evidence>
<evidence type="ECO:0000256" key="6">
    <source>
        <dbReference type="ARBA" id="ARBA00022840"/>
    </source>
</evidence>
<keyword evidence="4" id="KW-1003">Cell membrane</keyword>
<dbReference type="GO" id="GO:0015833">
    <property type="term" value="P:peptide transport"/>
    <property type="evidence" value="ECO:0007669"/>
    <property type="project" value="InterPro"/>
</dbReference>
<keyword evidence="7" id="KW-0472">Membrane</keyword>
<dbReference type="Pfam" id="PF00005">
    <property type="entry name" value="ABC_tran"/>
    <property type="match status" value="1"/>
</dbReference>
<reference evidence="9 10" key="1">
    <citation type="submission" date="2020-08" db="EMBL/GenBank/DDBJ databases">
        <title>Genome sequence of Leucobacter denitrificans KACC 14055T.</title>
        <authorList>
            <person name="Hyun D.-W."/>
            <person name="Bae J.-W."/>
        </authorList>
    </citation>
    <scope>NUCLEOTIDE SEQUENCE [LARGE SCALE GENOMIC DNA]</scope>
    <source>
        <strain evidence="9 10">KACC 14055</strain>
    </source>
</reference>
<comment type="subcellular location">
    <subcellularLocation>
        <location evidence="1">Cell membrane</location>
        <topology evidence="1">Peripheral membrane protein</topology>
    </subcellularLocation>
</comment>
<dbReference type="InterPro" id="IPR003439">
    <property type="entry name" value="ABC_transporter-like_ATP-bd"/>
</dbReference>
<dbReference type="InterPro" id="IPR017871">
    <property type="entry name" value="ABC_transporter-like_CS"/>
</dbReference>
<evidence type="ECO:0000256" key="3">
    <source>
        <dbReference type="ARBA" id="ARBA00022448"/>
    </source>
</evidence>
<dbReference type="KEGG" id="ldn:H9L06_08085"/>
<dbReference type="RefSeq" id="WP_187554709.1">
    <property type="nucleotide sequence ID" value="NZ_CP060716.1"/>
</dbReference>
<dbReference type="GO" id="GO:0005886">
    <property type="term" value="C:plasma membrane"/>
    <property type="evidence" value="ECO:0007669"/>
    <property type="project" value="UniProtKB-SubCell"/>
</dbReference>
<dbReference type="PROSITE" id="PS00211">
    <property type="entry name" value="ABC_TRANSPORTER_1"/>
    <property type="match status" value="1"/>
</dbReference>
<evidence type="ECO:0000259" key="8">
    <source>
        <dbReference type="PROSITE" id="PS50893"/>
    </source>
</evidence>
<evidence type="ECO:0000256" key="5">
    <source>
        <dbReference type="ARBA" id="ARBA00022741"/>
    </source>
</evidence>
<dbReference type="SUPFAM" id="SSF52540">
    <property type="entry name" value="P-loop containing nucleoside triphosphate hydrolases"/>
    <property type="match status" value="1"/>
</dbReference>
<dbReference type="Pfam" id="PF08352">
    <property type="entry name" value="oligo_HPY"/>
    <property type="match status" value="1"/>
</dbReference>
<protein>
    <submittedName>
        <fullName evidence="9">ABC transporter ATP-binding protein</fullName>
    </submittedName>
</protein>